<dbReference type="Pfam" id="PF03389">
    <property type="entry name" value="MobA_MobL"/>
    <property type="match status" value="1"/>
</dbReference>
<gene>
    <name evidence="5" type="ORF">EXU28_18580</name>
</gene>
<organism evidence="5 6">
    <name type="scientific">Acinetobacter wuhouensis</name>
    <dbReference type="NCBI Taxonomy" id="1879050"/>
    <lineage>
        <taxon>Bacteria</taxon>
        <taxon>Pseudomonadati</taxon>
        <taxon>Pseudomonadota</taxon>
        <taxon>Gammaproteobacteria</taxon>
        <taxon>Moraxellales</taxon>
        <taxon>Moraxellaceae</taxon>
        <taxon>Acinetobacter</taxon>
    </lineage>
</organism>
<keyword evidence="6" id="KW-1185">Reference proteome</keyword>
<dbReference type="InterPro" id="IPR005053">
    <property type="entry name" value="MobA_MobL"/>
</dbReference>
<keyword evidence="2" id="KW-0184">Conjugation</keyword>
<dbReference type="AlphaFoldDB" id="A0A4Q7AF00"/>
<name>A0A4Q7AF00_9GAMM</name>
<dbReference type="RefSeq" id="WP_130169016.1">
    <property type="nucleotide sequence ID" value="NZ_SGSQ01000053.1"/>
</dbReference>
<reference evidence="5 6" key="1">
    <citation type="submission" date="2019-02" db="EMBL/GenBank/DDBJ databases">
        <title>The Batch Genome Submission of Acinetobacter spp. strains.</title>
        <authorList>
            <person name="Qin J."/>
            <person name="Hu Y."/>
            <person name="Ye H."/>
            <person name="Wei L."/>
            <person name="Feng Y."/>
            <person name="Zong Z."/>
        </authorList>
    </citation>
    <scope>NUCLEOTIDE SEQUENCE [LARGE SCALE GENOMIC DNA]</scope>
    <source>
        <strain evidence="5 6">WCHAW060049</strain>
    </source>
</reference>
<sequence>MYYFDYAYTGKGTTKVKSKTGTKVKKAPSCKNRFHYITRTAHYKNHKDNLHEKVEFVKSGNMPSFAEKRPDLFWEATHNYERKNARTAASQVIALPKELTVQQRIELAEALIKKFTEEFNFPYTAAIHNHTGEIGGQDQPHLHIMYCERSVDEHNRTAEQFFSRYNDKDPASGGAQKITPDVRGKGKTIINEMRVDTEVIINEHLEKYAPTKIVNIKGIDVEVPNTVSCLHHEDYNRIHGTNLKPVPMIPKSLLRLDPDLTFRDKDKNAAYQAKLAERERAINEVNDLREYNNYQLYEHYYLETKARLAADQSASRAEIMRTASESQRCSALEACKYFQELPQTPLIARVLELSAIEDKPQHNIREYIEAIKQKQYAIIDVLKNEANEPTIQASITALSNDLKTYQIFENKGYIRDQHERNLLKLDREFVQNWLDDLATCNSNDLLDRQESTVKNQQENSKNNREIDKEIDNSPRPDF</sequence>
<accession>A0A4Q7AF00</accession>
<proteinExistence type="inferred from homology"/>
<dbReference type="Gene3D" id="3.30.930.30">
    <property type="match status" value="1"/>
</dbReference>
<evidence type="ECO:0000313" key="6">
    <source>
        <dbReference type="Proteomes" id="UP000293863"/>
    </source>
</evidence>
<evidence type="ECO:0000256" key="1">
    <source>
        <dbReference type="ARBA" id="ARBA00010873"/>
    </source>
</evidence>
<dbReference type="EMBL" id="SGSQ01000053">
    <property type="protein sequence ID" value="RZG42768.1"/>
    <property type="molecule type" value="Genomic_DNA"/>
</dbReference>
<feature type="compositionally biased region" description="Basic and acidic residues" evidence="3">
    <location>
        <begin position="461"/>
        <end position="478"/>
    </location>
</feature>
<evidence type="ECO:0000313" key="5">
    <source>
        <dbReference type="EMBL" id="RZG42768.1"/>
    </source>
</evidence>
<protein>
    <recommendedName>
        <fullName evidence="4">MobA/MobL protein domain-containing protein</fullName>
    </recommendedName>
</protein>
<evidence type="ECO:0000259" key="4">
    <source>
        <dbReference type="Pfam" id="PF03389"/>
    </source>
</evidence>
<feature type="region of interest" description="Disordered" evidence="3">
    <location>
        <begin position="448"/>
        <end position="478"/>
    </location>
</feature>
<feature type="domain" description="MobA/MobL protein" evidence="4">
    <location>
        <begin position="38"/>
        <end position="211"/>
    </location>
</feature>
<comment type="similarity">
    <text evidence="1">Belongs to the MobA/MobL family.</text>
</comment>
<evidence type="ECO:0000256" key="3">
    <source>
        <dbReference type="SAM" id="MobiDB-lite"/>
    </source>
</evidence>
<evidence type="ECO:0000256" key="2">
    <source>
        <dbReference type="ARBA" id="ARBA00022971"/>
    </source>
</evidence>
<comment type="caution">
    <text evidence="5">The sequence shown here is derived from an EMBL/GenBank/DDBJ whole genome shotgun (WGS) entry which is preliminary data.</text>
</comment>
<dbReference type="Proteomes" id="UP000293863">
    <property type="component" value="Unassembled WGS sequence"/>
</dbReference>